<protein>
    <submittedName>
        <fullName evidence="2">Uncharacterized protein</fullName>
    </submittedName>
</protein>
<feature type="region of interest" description="Disordered" evidence="1">
    <location>
        <begin position="79"/>
        <end position="108"/>
    </location>
</feature>
<name>A0A7S2U1H7_9EUKA</name>
<proteinExistence type="predicted"/>
<organism evidence="2">
    <name type="scientific">Lotharella oceanica</name>
    <dbReference type="NCBI Taxonomy" id="641309"/>
    <lineage>
        <taxon>Eukaryota</taxon>
        <taxon>Sar</taxon>
        <taxon>Rhizaria</taxon>
        <taxon>Cercozoa</taxon>
        <taxon>Chlorarachniophyceae</taxon>
        <taxon>Lotharella</taxon>
    </lineage>
</organism>
<dbReference type="AlphaFoldDB" id="A0A7S2U1H7"/>
<feature type="compositionally biased region" description="Polar residues" evidence="1">
    <location>
        <begin position="90"/>
        <end position="100"/>
    </location>
</feature>
<evidence type="ECO:0000256" key="1">
    <source>
        <dbReference type="SAM" id="MobiDB-lite"/>
    </source>
</evidence>
<dbReference type="InterPro" id="IPR046345">
    <property type="entry name" value="TraB_PrgY-like"/>
</dbReference>
<dbReference type="CDD" id="cd14726">
    <property type="entry name" value="TraB_PrgY-like"/>
    <property type="match status" value="1"/>
</dbReference>
<dbReference type="PANTHER" id="PTHR21530:SF7">
    <property type="entry name" value="TRAB DOMAIN-CONTAINING PROTEIN"/>
    <property type="match status" value="1"/>
</dbReference>
<sequence length="314" mass="34052">MKRKKQQMGVVSSSSSSTCDTAISHLRNSKGDSIYLVGTAHISNNSASLVSRVFSGVSPDLIMVELDKKRLNVVTDEDAAAAASDDGRNQDSSTTTSSNEQKQQQKKKNLVLSDLRAKFASLKKTLSHPKESILSFVIGKIITKMYQGIGKEGIPVGGEFIAAFKYASDARIPVLLGDRPIDLTFERLGQAASTEDLTKILTPDEEDAKELGILYGVNGEEEIGSAQDLAMQVEMLKNRETVGALQGYIARKSPELYAALIGERDAYMAESLSGAIQKEYKNIVAVVGFAHLNGIEKYLQESGFKLVDMCYSPA</sequence>
<gene>
    <name evidence="2" type="ORF">LSP00402_LOCUS20475</name>
</gene>
<dbReference type="EMBL" id="HBHP01033236">
    <property type="protein sequence ID" value="CAD9776470.1"/>
    <property type="molecule type" value="Transcribed_RNA"/>
</dbReference>
<dbReference type="Pfam" id="PF01963">
    <property type="entry name" value="TraB_PrgY_gumN"/>
    <property type="match status" value="1"/>
</dbReference>
<reference evidence="2" key="1">
    <citation type="submission" date="2021-01" db="EMBL/GenBank/DDBJ databases">
        <authorList>
            <person name="Corre E."/>
            <person name="Pelletier E."/>
            <person name="Niang G."/>
            <person name="Scheremetjew M."/>
            <person name="Finn R."/>
            <person name="Kale V."/>
            <person name="Holt S."/>
            <person name="Cochrane G."/>
            <person name="Meng A."/>
            <person name="Brown T."/>
            <person name="Cohen L."/>
        </authorList>
    </citation>
    <scope>NUCLEOTIDE SEQUENCE</scope>
    <source>
        <strain evidence="2">CCMP622</strain>
    </source>
</reference>
<dbReference type="InterPro" id="IPR002816">
    <property type="entry name" value="TraB/PrgY/GumN_fam"/>
</dbReference>
<accession>A0A7S2U1H7</accession>
<dbReference type="PANTHER" id="PTHR21530">
    <property type="entry name" value="PHEROMONE SHUTDOWN PROTEIN"/>
    <property type="match status" value="1"/>
</dbReference>
<evidence type="ECO:0000313" key="2">
    <source>
        <dbReference type="EMBL" id="CAD9776470.1"/>
    </source>
</evidence>